<sequence length="93" mass="9650">MCRRGGSEVGLQKPCGRGDGSQRGLAGVFRRFVWQGGRVSKGSDRGLQKICATGVAGLKWIFGSRAAGGADRGRFQRGLRKICAAGGAGLKGI</sequence>
<organism evidence="2">
    <name type="scientific">Chromera velia CCMP2878</name>
    <dbReference type="NCBI Taxonomy" id="1169474"/>
    <lineage>
        <taxon>Eukaryota</taxon>
        <taxon>Sar</taxon>
        <taxon>Alveolata</taxon>
        <taxon>Colpodellida</taxon>
        <taxon>Chromeraceae</taxon>
        <taxon>Chromera</taxon>
    </lineage>
</organism>
<evidence type="ECO:0000256" key="1">
    <source>
        <dbReference type="SAM" id="MobiDB-lite"/>
    </source>
</evidence>
<proteinExistence type="predicted"/>
<reference evidence="2" key="1">
    <citation type="submission" date="2014-11" db="EMBL/GenBank/DDBJ databases">
        <authorList>
            <person name="Otto D Thomas"/>
            <person name="Naeem Raeece"/>
        </authorList>
    </citation>
    <scope>NUCLEOTIDE SEQUENCE</scope>
</reference>
<dbReference type="EMBL" id="CDMZ01000434">
    <property type="protein sequence ID" value="CEM14202.1"/>
    <property type="molecule type" value="Genomic_DNA"/>
</dbReference>
<accession>A0A0G4FKF4</accession>
<feature type="region of interest" description="Disordered" evidence="1">
    <location>
        <begin position="1"/>
        <end position="21"/>
    </location>
</feature>
<gene>
    <name evidence="2" type="ORF">Cvel_17460</name>
</gene>
<dbReference type="VEuPathDB" id="CryptoDB:Cvel_17460"/>
<dbReference type="AlphaFoldDB" id="A0A0G4FKF4"/>
<evidence type="ECO:0000313" key="2">
    <source>
        <dbReference type="EMBL" id="CEM14202.1"/>
    </source>
</evidence>
<name>A0A0G4FKF4_9ALVE</name>
<protein>
    <submittedName>
        <fullName evidence="2">Uncharacterized protein</fullName>
    </submittedName>
</protein>